<dbReference type="PANTHER" id="PTHR14950">
    <property type="entry name" value="DICER-RELATED"/>
    <property type="match status" value="1"/>
</dbReference>
<dbReference type="GO" id="GO:0004525">
    <property type="term" value="F:ribonuclease III activity"/>
    <property type="evidence" value="ECO:0007669"/>
    <property type="project" value="InterPro"/>
</dbReference>
<protein>
    <submittedName>
        <fullName evidence="3">Endoribonuclease</fullName>
    </submittedName>
</protein>
<dbReference type="PROSITE" id="PS50142">
    <property type="entry name" value="RNASE_3_2"/>
    <property type="match status" value="2"/>
</dbReference>
<evidence type="ECO:0000256" key="1">
    <source>
        <dbReference type="ARBA" id="ARBA00022801"/>
    </source>
</evidence>
<dbReference type="SMART" id="SM00535">
    <property type="entry name" value="RIBOc"/>
    <property type="match status" value="1"/>
</dbReference>
<evidence type="ECO:0000259" key="2">
    <source>
        <dbReference type="PROSITE" id="PS50142"/>
    </source>
</evidence>
<dbReference type="GO" id="GO:0003723">
    <property type="term" value="F:RNA binding"/>
    <property type="evidence" value="ECO:0007669"/>
    <property type="project" value="TreeGrafter"/>
</dbReference>
<dbReference type="AlphaFoldDB" id="V5GZ09"/>
<dbReference type="OrthoDB" id="416741at2759"/>
<name>V5GZ09_ANOGL</name>
<feature type="domain" description="RNase III" evidence="2">
    <location>
        <begin position="94"/>
        <end position="293"/>
    </location>
</feature>
<proteinExistence type="predicted"/>
<dbReference type="InterPro" id="IPR000999">
    <property type="entry name" value="RNase_III_dom"/>
</dbReference>
<dbReference type="Pfam" id="PF00636">
    <property type="entry name" value="Ribonuclease_3"/>
    <property type="match status" value="1"/>
</dbReference>
<dbReference type="SUPFAM" id="SSF69065">
    <property type="entry name" value="RNase III domain-like"/>
    <property type="match status" value="2"/>
</dbReference>
<organism evidence="3">
    <name type="scientific">Anoplophora glabripennis</name>
    <name type="common">Asian longhorn beetle</name>
    <name type="synonym">Anoplophora nobilis</name>
    <dbReference type="NCBI Taxonomy" id="217634"/>
    <lineage>
        <taxon>Eukaryota</taxon>
        <taxon>Metazoa</taxon>
        <taxon>Ecdysozoa</taxon>
        <taxon>Arthropoda</taxon>
        <taxon>Hexapoda</taxon>
        <taxon>Insecta</taxon>
        <taxon>Pterygota</taxon>
        <taxon>Neoptera</taxon>
        <taxon>Endopterygota</taxon>
        <taxon>Coleoptera</taxon>
        <taxon>Polyphaga</taxon>
        <taxon>Cucujiformia</taxon>
        <taxon>Chrysomeloidea</taxon>
        <taxon>Cerambycidae</taxon>
        <taxon>Lamiinae</taxon>
        <taxon>Lamiini</taxon>
        <taxon>Anoplophora</taxon>
    </lineage>
</organism>
<dbReference type="GO" id="GO:0030422">
    <property type="term" value="P:siRNA processing"/>
    <property type="evidence" value="ECO:0007669"/>
    <property type="project" value="TreeGrafter"/>
</dbReference>
<dbReference type="PROSITE" id="PS00517">
    <property type="entry name" value="RNASE_3_1"/>
    <property type="match status" value="1"/>
</dbReference>
<dbReference type="EMBL" id="GALX01002763">
    <property type="protein sequence ID" value="JAB65703.1"/>
    <property type="molecule type" value="Transcribed_RNA"/>
</dbReference>
<dbReference type="GO" id="GO:0006309">
    <property type="term" value="P:apoptotic DNA fragmentation"/>
    <property type="evidence" value="ECO:0007669"/>
    <property type="project" value="TreeGrafter"/>
</dbReference>
<feature type="domain" description="RNase III" evidence="2">
    <location>
        <begin position="342"/>
        <end position="423"/>
    </location>
</feature>
<dbReference type="Pfam" id="PF14622">
    <property type="entry name" value="Ribonucleas_3_3"/>
    <property type="match status" value="1"/>
</dbReference>
<gene>
    <name evidence="3" type="primary">DCR1</name>
</gene>
<dbReference type="GO" id="GO:0004530">
    <property type="term" value="F:deoxyribonuclease I activity"/>
    <property type="evidence" value="ECO:0007669"/>
    <property type="project" value="TreeGrafter"/>
</dbReference>
<dbReference type="GO" id="GO:0005737">
    <property type="term" value="C:cytoplasm"/>
    <property type="evidence" value="ECO:0007669"/>
    <property type="project" value="TreeGrafter"/>
</dbReference>
<sequence length="423" mass="48620">MIIAPPLDETLLNLPSSMQYNKDYAAKVLEAEYPWDDIEEPKDIERDLKVTPMDIEYYENFISQRIDKNKVNQNESPNRKNHKQLALTYHKNFVERPIKLLDKPFTKDGPDLSEMYRALTAAKANDIVNLERLETLGDSFLKLISSVYISLRFPSYDEGKATTLKGRLVSNKNLYYLAKKRNLSGIMKFKELAPKEEWLPPAFKIPQEMLKRIHSNELSVNALFNLTIPIEEQVSGRLSQDTINQILEEEYPPEENESSYSNMATFLKCQYIGDKHVADVVESLLGAYFKHNGFIGGIKFVEWMGIIPATENIENLLKAPAPDPIIDKRASLHKINFHIPCWQEIEDILGYQFKNRAYLLQALTHSSYTQNRVTLSYEKLEFLGDAILDFLITCYIYESCGSLNPGELTDLRSALVNNNTFLV</sequence>
<dbReference type="PANTHER" id="PTHR14950:SF37">
    <property type="entry name" value="ENDORIBONUCLEASE DICER"/>
    <property type="match status" value="1"/>
</dbReference>
<dbReference type="GO" id="GO:0070578">
    <property type="term" value="C:RISC-loading complex"/>
    <property type="evidence" value="ECO:0007669"/>
    <property type="project" value="TreeGrafter"/>
</dbReference>
<dbReference type="Gene3D" id="1.10.1520.10">
    <property type="entry name" value="Ribonuclease III domain"/>
    <property type="match status" value="2"/>
</dbReference>
<keyword evidence="1" id="KW-0378">Hydrolase</keyword>
<dbReference type="CDD" id="cd00593">
    <property type="entry name" value="RIBOc"/>
    <property type="match status" value="2"/>
</dbReference>
<reference evidence="3" key="1">
    <citation type="submission" date="2013-07" db="EMBL/GenBank/DDBJ databases">
        <title>Midgut Transcriptome Profiling of Anoplphora glabripennis, a Lignocellulose Degrading, Wood-Boring Cerambycid.</title>
        <authorList>
            <person name="Scully E.D."/>
            <person name="Hoover K."/>
            <person name="Carlson J.E."/>
            <person name="Tien M."/>
            <person name="Geib S.M."/>
        </authorList>
    </citation>
    <scope>NUCLEOTIDE SEQUENCE</scope>
</reference>
<dbReference type="GO" id="GO:0031054">
    <property type="term" value="P:pre-miRNA processing"/>
    <property type="evidence" value="ECO:0007669"/>
    <property type="project" value="TreeGrafter"/>
</dbReference>
<evidence type="ECO:0000313" key="3">
    <source>
        <dbReference type="EMBL" id="JAB65703.1"/>
    </source>
</evidence>
<accession>V5GZ09</accession>
<dbReference type="InterPro" id="IPR036389">
    <property type="entry name" value="RNase_III_sf"/>
</dbReference>
<dbReference type="GO" id="GO:0005634">
    <property type="term" value="C:nucleus"/>
    <property type="evidence" value="ECO:0007669"/>
    <property type="project" value="TreeGrafter"/>
</dbReference>